<comment type="caution">
    <text evidence="9">Lacks conserved residue(s) required for the propagation of feature annotation.</text>
</comment>
<evidence type="ECO:0000259" key="11">
    <source>
        <dbReference type="Pfam" id="PF02885"/>
    </source>
</evidence>
<sequence length="367" mass="38068">MSGEPTPLPGNDAGYTWPDLITSLIQGEDLDSAQAAWAMDRVMSGEASPAQLASFLTALRSKGETVEEMSGLAGMMLEHARRFTVDGPTIDIVGTGGDRAMTVNISSMSAIVMAAAGAVVVKHGNRASSSRSGSADMLEALGVRLDLSPEQVAGLAREVGITFAFANVFHPSMRHASVVRRDIGIATAFNFLGPLTNPAQPRYAVVGSADARMAPLIAGVFAARGTRALVFRGDDGLDEITPATTSQVWWGDGTGAIQAWTLDPRRLGLELHPVDALRGGDAEHNADVARQLFAGSTGAVRDAVLLNAGAALALLASGEAGQHPADEASLHAAVRAGMDRAAAVLDDGSAQRLVERWVASSQALPQA</sequence>
<dbReference type="EC" id="2.4.2.18" evidence="9"/>
<evidence type="ECO:0000256" key="3">
    <source>
        <dbReference type="ARBA" id="ARBA00022676"/>
    </source>
</evidence>
<reference evidence="12" key="2">
    <citation type="submission" date="2020-09" db="EMBL/GenBank/DDBJ databases">
        <authorList>
            <person name="Sun Q."/>
            <person name="Zhou Y."/>
        </authorList>
    </citation>
    <scope>NUCLEOTIDE SEQUENCE</scope>
    <source>
        <strain evidence="12">CGMCC 1.12160</strain>
    </source>
</reference>
<feature type="binding site" evidence="9">
    <location>
        <position position="125"/>
    </location>
    <ligand>
        <name>anthranilate</name>
        <dbReference type="ChEBI" id="CHEBI:16567"/>
        <label>1</label>
    </ligand>
</feature>
<feature type="binding site" evidence="9">
    <location>
        <position position="239"/>
    </location>
    <ligand>
        <name>Mg(2+)</name>
        <dbReference type="ChEBI" id="CHEBI:18420"/>
        <label>2</label>
    </ligand>
</feature>
<dbReference type="GO" id="GO:0005829">
    <property type="term" value="C:cytosol"/>
    <property type="evidence" value="ECO:0007669"/>
    <property type="project" value="TreeGrafter"/>
</dbReference>
<keyword evidence="9" id="KW-0479">Metal-binding</keyword>
<evidence type="ECO:0000256" key="7">
    <source>
        <dbReference type="ARBA" id="ARBA00052328"/>
    </source>
</evidence>
<dbReference type="Pfam" id="PF02885">
    <property type="entry name" value="Glycos_trans_3N"/>
    <property type="match status" value="1"/>
</dbReference>
<feature type="binding site" evidence="9">
    <location>
        <position position="239"/>
    </location>
    <ligand>
        <name>Mg(2+)</name>
        <dbReference type="ChEBI" id="CHEBI:18420"/>
        <label>1</label>
    </ligand>
</feature>
<evidence type="ECO:0000313" key="13">
    <source>
        <dbReference type="Proteomes" id="UP000605670"/>
    </source>
</evidence>
<keyword evidence="13" id="KW-1185">Reference proteome</keyword>
<evidence type="ECO:0000256" key="9">
    <source>
        <dbReference type="HAMAP-Rule" id="MF_00211"/>
    </source>
</evidence>
<evidence type="ECO:0000256" key="8">
    <source>
        <dbReference type="ARBA" id="ARBA00061188"/>
    </source>
</evidence>
<keyword evidence="9" id="KW-0460">Magnesium</keyword>
<accession>A0A917BJL9</accession>
<evidence type="ECO:0000256" key="2">
    <source>
        <dbReference type="ARBA" id="ARBA00022605"/>
    </source>
</evidence>
<keyword evidence="2 9" id="KW-0028">Amino-acid biosynthesis</keyword>
<comment type="similarity">
    <text evidence="9">Belongs to the anthranilate phosphoribosyltransferase family.</text>
</comment>
<feature type="binding site" evidence="9">
    <location>
        <position position="94"/>
    </location>
    <ligand>
        <name>anthranilate</name>
        <dbReference type="ChEBI" id="CHEBI:16567"/>
        <label>1</label>
    </ligand>
</feature>
<dbReference type="NCBIfam" id="TIGR01245">
    <property type="entry name" value="trpD"/>
    <property type="match status" value="1"/>
</dbReference>
<organism evidence="12 13">
    <name type="scientific">Ornithinimicrobium tianjinense</name>
    <dbReference type="NCBI Taxonomy" id="1195761"/>
    <lineage>
        <taxon>Bacteria</taxon>
        <taxon>Bacillati</taxon>
        <taxon>Actinomycetota</taxon>
        <taxon>Actinomycetes</taxon>
        <taxon>Micrococcales</taxon>
        <taxon>Ornithinimicrobiaceae</taxon>
        <taxon>Ornithinimicrobium</taxon>
    </lineage>
</organism>
<comment type="cofactor">
    <cofactor evidence="9">
        <name>Mg(2+)</name>
        <dbReference type="ChEBI" id="CHEBI:18420"/>
    </cofactor>
    <text evidence="9">Binds 2 magnesium ions per monomer.</text>
</comment>
<keyword evidence="4 9" id="KW-0808">Transferase</keyword>
<dbReference type="EMBL" id="BMEM01000001">
    <property type="protein sequence ID" value="GGF45134.1"/>
    <property type="molecule type" value="Genomic_DNA"/>
</dbReference>
<comment type="catalytic activity">
    <reaction evidence="7 9">
        <text>N-(5-phospho-beta-D-ribosyl)anthranilate + diphosphate = 5-phospho-alpha-D-ribose 1-diphosphate + anthranilate</text>
        <dbReference type="Rhea" id="RHEA:11768"/>
        <dbReference type="ChEBI" id="CHEBI:16567"/>
        <dbReference type="ChEBI" id="CHEBI:18277"/>
        <dbReference type="ChEBI" id="CHEBI:33019"/>
        <dbReference type="ChEBI" id="CHEBI:58017"/>
        <dbReference type="EC" id="2.4.2.18"/>
    </reaction>
</comment>
<dbReference type="GO" id="GO:0004048">
    <property type="term" value="F:anthranilate phosphoribosyltransferase activity"/>
    <property type="evidence" value="ECO:0007669"/>
    <property type="project" value="UniProtKB-UniRule"/>
</dbReference>
<feature type="domain" description="Glycosyl transferase family 3" evidence="10">
    <location>
        <begin position="88"/>
        <end position="350"/>
    </location>
</feature>
<dbReference type="InterPro" id="IPR017459">
    <property type="entry name" value="Glycosyl_Trfase_fam3_N_dom"/>
</dbReference>
<comment type="subunit">
    <text evidence="9">Homodimer.</text>
</comment>
<evidence type="ECO:0000313" key="12">
    <source>
        <dbReference type="EMBL" id="GGF45134.1"/>
    </source>
</evidence>
<feature type="binding site" evidence="9">
    <location>
        <position position="134"/>
    </location>
    <ligand>
        <name>5-phospho-alpha-D-ribose 1-diphosphate</name>
        <dbReference type="ChEBI" id="CHEBI:58017"/>
    </ligand>
</feature>
<dbReference type="FunFam" id="3.40.1030.10:FF:000002">
    <property type="entry name" value="Anthranilate phosphoribosyltransferase"/>
    <property type="match status" value="1"/>
</dbReference>
<feature type="binding site" evidence="9">
    <location>
        <begin position="122"/>
        <end position="130"/>
    </location>
    <ligand>
        <name>5-phospho-alpha-D-ribose 1-diphosphate</name>
        <dbReference type="ChEBI" id="CHEBI:58017"/>
    </ligand>
</feature>
<dbReference type="SUPFAM" id="SSF52418">
    <property type="entry name" value="Nucleoside phosphorylase/phosphoribosyltransferase catalytic domain"/>
    <property type="match status" value="1"/>
</dbReference>
<dbReference type="Pfam" id="PF00591">
    <property type="entry name" value="Glycos_transf_3"/>
    <property type="match status" value="1"/>
</dbReference>
<dbReference type="InterPro" id="IPR000312">
    <property type="entry name" value="Glycosyl_Trfase_fam3"/>
</dbReference>
<gene>
    <name evidence="12" type="primary">trpD1</name>
    <name evidence="9" type="synonym">trpD</name>
    <name evidence="12" type="ORF">GCM10011366_11050</name>
</gene>
<evidence type="ECO:0000259" key="10">
    <source>
        <dbReference type="Pfam" id="PF00591"/>
    </source>
</evidence>
<name>A0A917BJL9_9MICO</name>
<evidence type="ECO:0000256" key="6">
    <source>
        <dbReference type="ARBA" id="ARBA00023141"/>
    </source>
</evidence>
<proteinExistence type="inferred from homology"/>
<reference evidence="12" key="1">
    <citation type="journal article" date="2014" name="Int. J. Syst. Evol. Microbiol.">
        <title>Complete genome sequence of Corynebacterium casei LMG S-19264T (=DSM 44701T), isolated from a smear-ripened cheese.</title>
        <authorList>
            <consortium name="US DOE Joint Genome Institute (JGI-PGF)"/>
            <person name="Walter F."/>
            <person name="Albersmeier A."/>
            <person name="Kalinowski J."/>
            <person name="Ruckert C."/>
        </authorList>
    </citation>
    <scope>NUCLEOTIDE SEQUENCE</scope>
    <source>
        <strain evidence="12">CGMCC 1.12160</strain>
    </source>
</reference>
<dbReference type="InterPro" id="IPR005940">
    <property type="entry name" value="Anthranilate_Pribosyl_Tfrase"/>
</dbReference>
<dbReference type="InterPro" id="IPR035902">
    <property type="entry name" value="Nuc_phospho_transferase"/>
</dbReference>
<dbReference type="GO" id="GO:0000287">
    <property type="term" value="F:magnesium ion binding"/>
    <property type="evidence" value="ECO:0007669"/>
    <property type="project" value="UniProtKB-UniRule"/>
</dbReference>
<feature type="binding site" evidence="9">
    <location>
        <begin position="97"/>
        <end position="98"/>
    </location>
    <ligand>
        <name>5-phospho-alpha-D-ribose 1-diphosphate</name>
        <dbReference type="ChEBI" id="CHEBI:58017"/>
    </ligand>
</feature>
<keyword evidence="3 9" id="KW-0328">Glycosyltransferase</keyword>
<protein>
    <recommendedName>
        <fullName evidence="9">Anthranilate phosphoribosyltransferase</fullName>
        <ecNumber evidence="9">2.4.2.18</ecNumber>
    </recommendedName>
</protein>
<dbReference type="Gene3D" id="1.20.970.10">
    <property type="entry name" value="Transferase, Pyrimidine Nucleoside Phosphorylase, Chain C"/>
    <property type="match status" value="1"/>
</dbReference>
<comment type="similarity">
    <text evidence="8">In the C-terminal section; belongs to the anthranilate phosphoribosyltransferase family.</text>
</comment>
<evidence type="ECO:0000256" key="5">
    <source>
        <dbReference type="ARBA" id="ARBA00022822"/>
    </source>
</evidence>
<dbReference type="InterPro" id="IPR036320">
    <property type="entry name" value="Glycosyl_Trfase_fam3_N_dom_sf"/>
</dbReference>
<feature type="binding site" evidence="9">
    <location>
        <position position="94"/>
    </location>
    <ligand>
        <name>5-phospho-alpha-D-ribose 1-diphosphate</name>
        <dbReference type="ChEBI" id="CHEBI:58017"/>
    </ligand>
</feature>
<dbReference type="AlphaFoldDB" id="A0A917BJL9"/>
<dbReference type="HAMAP" id="MF_00211">
    <property type="entry name" value="TrpD"/>
    <property type="match status" value="1"/>
</dbReference>
<dbReference type="GO" id="GO:0000162">
    <property type="term" value="P:L-tryptophan biosynthetic process"/>
    <property type="evidence" value="ECO:0007669"/>
    <property type="project" value="UniProtKB-UniRule"/>
</dbReference>
<dbReference type="Proteomes" id="UP000605670">
    <property type="component" value="Unassembled WGS sequence"/>
</dbReference>
<comment type="function">
    <text evidence="9">Catalyzes the transfer of the phosphoribosyl group of 5-phosphorylribose-1-pyrophosphate (PRPP) to anthranilate to yield N-(5'-phosphoribosyl)-anthranilate (PRA).</text>
</comment>
<evidence type="ECO:0000256" key="4">
    <source>
        <dbReference type="ARBA" id="ARBA00022679"/>
    </source>
</evidence>
<feature type="binding site" evidence="9">
    <location>
        <begin position="104"/>
        <end position="107"/>
    </location>
    <ligand>
        <name>5-phospho-alpha-D-ribose 1-diphosphate</name>
        <dbReference type="ChEBI" id="CHEBI:58017"/>
    </ligand>
</feature>
<keyword evidence="6 9" id="KW-0057">Aromatic amino acid biosynthesis</keyword>
<feature type="binding site" evidence="9">
    <location>
        <position position="180"/>
    </location>
    <ligand>
        <name>anthranilate</name>
        <dbReference type="ChEBI" id="CHEBI:16567"/>
        <label>2</label>
    </ligand>
</feature>
<dbReference type="SUPFAM" id="SSF47648">
    <property type="entry name" value="Nucleoside phosphorylase/phosphoribosyltransferase N-terminal domain"/>
    <property type="match status" value="1"/>
</dbReference>
<evidence type="ECO:0000256" key="1">
    <source>
        <dbReference type="ARBA" id="ARBA00004907"/>
    </source>
</evidence>
<comment type="caution">
    <text evidence="12">The sequence shown here is derived from an EMBL/GenBank/DDBJ whole genome shotgun (WGS) entry which is preliminary data.</text>
</comment>
<keyword evidence="5 9" id="KW-0822">Tryptophan biosynthesis</keyword>
<feature type="binding site" evidence="9">
    <location>
        <position position="238"/>
    </location>
    <ligand>
        <name>Mg(2+)</name>
        <dbReference type="ChEBI" id="CHEBI:18420"/>
        <label>2</label>
    </ligand>
</feature>
<dbReference type="RefSeq" id="WP_229734924.1">
    <property type="nucleotide sequence ID" value="NZ_BAABKH010000005.1"/>
</dbReference>
<comment type="pathway">
    <text evidence="1 9">Amino-acid biosynthesis; L-tryptophan biosynthesis; L-tryptophan from chorismate: step 2/5.</text>
</comment>
<dbReference type="Gene3D" id="3.40.1030.10">
    <property type="entry name" value="Nucleoside phosphorylase/phosphoribosyltransferase catalytic domain"/>
    <property type="match status" value="1"/>
</dbReference>
<feature type="binding site" evidence="9">
    <location>
        <position position="106"/>
    </location>
    <ligand>
        <name>Mg(2+)</name>
        <dbReference type="ChEBI" id="CHEBI:18420"/>
        <label>1</label>
    </ligand>
</feature>
<dbReference type="PANTHER" id="PTHR43285">
    <property type="entry name" value="ANTHRANILATE PHOSPHORIBOSYLTRANSFERASE"/>
    <property type="match status" value="1"/>
</dbReference>
<dbReference type="PANTHER" id="PTHR43285:SF2">
    <property type="entry name" value="ANTHRANILATE PHOSPHORIBOSYLTRANSFERASE"/>
    <property type="match status" value="1"/>
</dbReference>
<feature type="binding site" evidence="9">
    <location>
        <position position="102"/>
    </location>
    <ligand>
        <name>5-phospho-alpha-D-ribose 1-diphosphate</name>
        <dbReference type="ChEBI" id="CHEBI:58017"/>
    </ligand>
</feature>
<feature type="domain" description="Glycosyl transferase family 3 N-terminal" evidence="11">
    <location>
        <begin position="19"/>
        <end position="80"/>
    </location>
</feature>